<accession>A0A2K9AG45</accession>
<organism evidence="1 2">
    <name type="scientific">Kangiella profundi</name>
    <dbReference type="NCBI Taxonomy" id="1561924"/>
    <lineage>
        <taxon>Bacteria</taxon>
        <taxon>Pseudomonadati</taxon>
        <taxon>Pseudomonadota</taxon>
        <taxon>Gammaproteobacteria</taxon>
        <taxon>Kangiellales</taxon>
        <taxon>Kangiellaceae</taxon>
        <taxon>Kangiella</taxon>
    </lineage>
</organism>
<sequence length="249" mass="28023">MSKDKELEQLNQWQGEEETSPELDQNILAMAEQHLKQKERKAGGGSWWHRLRVPVSVAAGLVVTLGIARLMVNLTGEDMNSMAQIASSEQMEERYAIEMAADSARQELAEKKEMADRARLAEQKMLAPPAAPEEPKLSVASRDQEESIVVTGSRIHAVDLESAELVAQNSESDQQETAGFEEHGVLDEAVLGYPLPEVWVEEIEQALDEGDEITALDQWNQFKRTYPEFEVDEKLLNRIKTLQKLQENP</sequence>
<reference evidence="1 2" key="1">
    <citation type="submission" date="2017-12" db="EMBL/GenBank/DDBJ databases">
        <title>Kangiella profundi FT102 completed genome.</title>
        <authorList>
            <person name="Xu J."/>
            <person name="Wang J."/>
            <person name="Lu Y."/>
        </authorList>
    </citation>
    <scope>NUCLEOTIDE SEQUENCE [LARGE SCALE GENOMIC DNA]</scope>
    <source>
        <strain evidence="1 2">FT102</strain>
    </source>
</reference>
<evidence type="ECO:0000313" key="2">
    <source>
        <dbReference type="Proteomes" id="UP000232693"/>
    </source>
</evidence>
<name>A0A2K9AG45_9GAMM</name>
<dbReference type="EMBL" id="CP025120">
    <property type="protein sequence ID" value="AUD77914.1"/>
    <property type="molecule type" value="Genomic_DNA"/>
</dbReference>
<dbReference type="Proteomes" id="UP000232693">
    <property type="component" value="Chromosome"/>
</dbReference>
<dbReference type="RefSeq" id="WP_106645831.1">
    <property type="nucleotide sequence ID" value="NZ_BMGO01000001.1"/>
</dbReference>
<proteinExistence type="predicted"/>
<dbReference type="AlphaFoldDB" id="A0A2K9AG45"/>
<dbReference type="KEGG" id="kpd:CW740_01135"/>
<gene>
    <name evidence="1" type="ORF">CW740_01135</name>
</gene>
<protein>
    <submittedName>
        <fullName evidence="1">Uncharacterized protein</fullName>
    </submittedName>
</protein>
<evidence type="ECO:0000313" key="1">
    <source>
        <dbReference type="EMBL" id="AUD77914.1"/>
    </source>
</evidence>
<keyword evidence="2" id="KW-1185">Reference proteome</keyword>
<dbReference type="OrthoDB" id="8781918at2"/>